<organism evidence="1 2">
    <name type="scientific">Labeo rohita</name>
    <name type="common">Indian major carp</name>
    <name type="synonym">Cyprinus rohita</name>
    <dbReference type="NCBI Taxonomy" id="84645"/>
    <lineage>
        <taxon>Eukaryota</taxon>
        <taxon>Metazoa</taxon>
        <taxon>Chordata</taxon>
        <taxon>Craniata</taxon>
        <taxon>Vertebrata</taxon>
        <taxon>Euteleostomi</taxon>
        <taxon>Actinopterygii</taxon>
        <taxon>Neopterygii</taxon>
        <taxon>Teleostei</taxon>
        <taxon>Ostariophysi</taxon>
        <taxon>Cypriniformes</taxon>
        <taxon>Cyprinidae</taxon>
        <taxon>Labeoninae</taxon>
        <taxon>Labeonini</taxon>
        <taxon>Labeo</taxon>
    </lineage>
</organism>
<reference evidence="1 2" key="1">
    <citation type="submission" date="2018-03" db="EMBL/GenBank/DDBJ databases">
        <title>Draft genome sequence of Rohu Carp (Labeo rohita).</title>
        <authorList>
            <person name="Das P."/>
            <person name="Kushwaha B."/>
            <person name="Joshi C.G."/>
            <person name="Kumar D."/>
            <person name="Nagpure N.S."/>
            <person name="Sahoo L."/>
            <person name="Das S.P."/>
            <person name="Bit A."/>
            <person name="Patnaik S."/>
            <person name="Meher P.K."/>
            <person name="Jayasankar P."/>
            <person name="Koringa P.G."/>
            <person name="Patel N.V."/>
            <person name="Hinsu A.T."/>
            <person name="Kumar R."/>
            <person name="Pandey M."/>
            <person name="Agarwal S."/>
            <person name="Srivastava S."/>
            <person name="Singh M."/>
            <person name="Iquebal M.A."/>
            <person name="Jaiswal S."/>
            <person name="Angadi U.B."/>
            <person name="Kumar N."/>
            <person name="Raza M."/>
            <person name="Shah T.M."/>
            <person name="Rai A."/>
            <person name="Jena J.K."/>
        </authorList>
    </citation>
    <scope>NUCLEOTIDE SEQUENCE [LARGE SCALE GENOMIC DNA]</scope>
    <source>
        <strain evidence="1">DASCIFA01</strain>
        <tissue evidence="1">Testis</tissue>
    </source>
</reference>
<gene>
    <name evidence="1" type="ORF">ROHU_000258</name>
</gene>
<evidence type="ECO:0000313" key="2">
    <source>
        <dbReference type="Proteomes" id="UP000290572"/>
    </source>
</evidence>
<evidence type="ECO:0000313" key="1">
    <source>
        <dbReference type="EMBL" id="RXN39356.1"/>
    </source>
</evidence>
<comment type="caution">
    <text evidence="1">The sequence shown here is derived from an EMBL/GenBank/DDBJ whole genome shotgun (WGS) entry which is preliminary data.</text>
</comment>
<name>A0A498P617_LABRO</name>
<accession>A0A498P617</accession>
<proteinExistence type="predicted"/>
<protein>
    <submittedName>
        <fullName evidence="1">39S ribosomal mitochondrial-like protein</fullName>
    </submittedName>
</protein>
<dbReference type="STRING" id="84645.A0A498P617"/>
<dbReference type="Proteomes" id="UP000290572">
    <property type="component" value="Unassembled WGS sequence"/>
</dbReference>
<dbReference type="AlphaFoldDB" id="A0A498P617"/>
<sequence>MARKDRDLYPDDPSRREKIYNRYKQQFEIPEEEAEWVGLSLEEAVEKQRLLEKKDPEPLHNTLVKKLVDELAIKKLLEPQIVEKK</sequence>
<keyword evidence="2" id="KW-1185">Reference proteome</keyword>
<dbReference type="EMBL" id="QBIY01001783">
    <property type="protein sequence ID" value="RXN39356.1"/>
    <property type="molecule type" value="Genomic_DNA"/>
</dbReference>